<proteinExistence type="predicted"/>
<name>A0A4U1L3D8_9SPHN</name>
<reference evidence="1 2" key="1">
    <citation type="submission" date="2019-04" db="EMBL/GenBank/DDBJ databases">
        <authorList>
            <person name="Yang Y."/>
            <person name="Wei D."/>
        </authorList>
    </citation>
    <scope>NUCLEOTIDE SEQUENCE [LARGE SCALE GENOMIC DNA]</scope>
    <source>
        <strain evidence="1 2">L-1-4w-11</strain>
    </source>
</reference>
<dbReference type="AlphaFoldDB" id="A0A4U1L3D8"/>
<evidence type="ECO:0000313" key="1">
    <source>
        <dbReference type="EMBL" id="TKD50713.1"/>
    </source>
</evidence>
<dbReference type="RefSeq" id="WP_136942656.1">
    <property type="nucleotide sequence ID" value="NZ_SWKR01000002.1"/>
</dbReference>
<evidence type="ECO:0000313" key="2">
    <source>
        <dbReference type="Proteomes" id="UP000309138"/>
    </source>
</evidence>
<organism evidence="1 2">
    <name type="scientific">Sphingomonas baiyangensis</name>
    <dbReference type="NCBI Taxonomy" id="2572576"/>
    <lineage>
        <taxon>Bacteria</taxon>
        <taxon>Pseudomonadati</taxon>
        <taxon>Pseudomonadota</taxon>
        <taxon>Alphaproteobacteria</taxon>
        <taxon>Sphingomonadales</taxon>
        <taxon>Sphingomonadaceae</taxon>
        <taxon>Sphingomonas</taxon>
    </lineage>
</organism>
<gene>
    <name evidence="1" type="ORF">FBR43_07975</name>
</gene>
<sequence>MLLTIAAMLLAQQIPPPPPPGKGCGQYHKPTEAELRKYLVGRTYFTVVAKWSFRKNCFSMVALRAQKCIMPKRAAPIELEQASYA</sequence>
<keyword evidence="2" id="KW-1185">Reference proteome</keyword>
<comment type="caution">
    <text evidence="1">The sequence shown here is derived from an EMBL/GenBank/DDBJ whole genome shotgun (WGS) entry which is preliminary data.</text>
</comment>
<dbReference type="EMBL" id="SWKR01000002">
    <property type="protein sequence ID" value="TKD50713.1"/>
    <property type="molecule type" value="Genomic_DNA"/>
</dbReference>
<protein>
    <submittedName>
        <fullName evidence="1">Uncharacterized protein</fullName>
    </submittedName>
</protein>
<accession>A0A4U1L3D8</accession>
<dbReference type="Proteomes" id="UP000309138">
    <property type="component" value="Unassembled WGS sequence"/>
</dbReference>